<keyword evidence="3" id="KW-1185">Reference proteome</keyword>
<dbReference type="EMBL" id="BATC01000005">
    <property type="protein sequence ID" value="GAD58261.1"/>
    <property type="molecule type" value="Genomic_DNA"/>
</dbReference>
<name>A0A8E0NAE9_9CAUL</name>
<feature type="transmembrane region" description="Helical" evidence="1">
    <location>
        <begin position="26"/>
        <end position="42"/>
    </location>
</feature>
<keyword evidence="1" id="KW-1133">Transmembrane helix</keyword>
<feature type="transmembrane region" description="Helical" evidence="1">
    <location>
        <begin position="73"/>
        <end position="96"/>
    </location>
</feature>
<evidence type="ECO:0000256" key="1">
    <source>
        <dbReference type="SAM" id="Phobius"/>
    </source>
</evidence>
<organism evidence="2 3">
    <name type="scientific">Brevundimonas abyssalis TAR-001</name>
    <dbReference type="NCBI Taxonomy" id="1391729"/>
    <lineage>
        <taxon>Bacteria</taxon>
        <taxon>Pseudomonadati</taxon>
        <taxon>Pseudomonadota</taxon>
        <taxon>Alphaproteobacteria</taxon>
        <taxon>Caulobacterales</taxon>
        <taxon>Caulobacteraceae</taxon>
        <taxon>Brevundimonas</taxon>
    </lineage>
</organism>
<keyword evidence="1" id="KW-0472">Membrane</keyword>
<sequence length="140" mass="15563">MILIANFQFSHWLIAPLESRYADVEWAMFCVDGVAFLALYALSISSTRFWPIWMAAIQGVVAISHLAGLRPDVISWAYGNAVALWAWVLVAILASATWRHQFRLRRFGSDPAWPRQLPPSYRAGMTIGAGETQAEAEAGP</sequence>
<protein>
    <submittedName>
        <fullName evidence="2">Uncharacterized protein</fullName>
    </submittedName>
</protein>
<evidence type="ECO:0000313" key="2">
    <source>
        <dbReference type="EMBL" id="GAD58261.1"/>
    </source>
</evidence>
<dbReference type="Proteomes" id="UP000016569">
    <property type="component" value="Unassembled WGS sequence"/>
</dbReference>
<accession>A0A8E0NAE9</accession>
<keyword evidence="1" id="KW-0812">Transmembrane</keyword>
<feature type="transmembrane region" description="Helical" evidence="1">
    <location>
        <begin position="49"/>
        <end position="67"/>
    </location>
</feature>
<gene>
    <name evidence="2" type="ORF">MBEBAB_0511</name>
</gene>
<comment type="caution">
    <text evidence="2">The sequence shown here is derived from an EMBL/GenBank/DDBJ whole genome shotgun (WGS) entry which is preliminary data.</text>
</comment>
<proteinExistence type="predicted"/>
<evidence type="ECO:0000313" key="3">
    <source>
        <dbReference type="Proteomes" id="UP000016569"/>
    </source>
</evidence>
<reference evidence="3" key="1">
    <citation type="journal article" date="2013" name="Genome Announc.">
        <title>Draft Genome Sequence of the Dimorphic Prosthecate Bacterium Brevundimonas abyssalis TAR-001T.</title>
        <authorList>
            <person name="Tsubouchi T."/>
            <person name="Nishi S."/>
            <person name="Usui K."/>
            <person name="Shimane Y."/>
            <person name="Takaki Y."/>
            <person name="Maruyama T."/>
            <person name="Hatada Y."/>
        </authorList>
    </citation>
    <scope>NUCLEOTIDE SEQUENCE [LARGE SCALE GENOMIC DNA]</scope>
    <source>
        <strain evidence="3">TAR-001</strain>
    </source>
</reference>
<dbReference type="AlphaFoldDB" id="A0A8E0NAE9"/>